<dbReference type="EMBL" id="ML977592">
    <property type="protein sequence ID" value="KAF1999841.1"/>
    <property type="molecule type" value="Genomic_DNA"/>
</dbReference>
<evidence type="ECO:0000313" key="3">
    <source>
        <dbReference type="Proteomes" id="UP000799779"/>
    </source>
</evidence>
<name>A0A6A5WI71_9PLEO</name>
<sequence>MDTPNHNMNPHLPRSAAGSQSPQLPTPAHCNYFLKAPFPQILHRLIRKKFQGSHIHGLLPQLGRERQKPSRRADESQGSINIRQYTYLVYIWVVKDDDVVKYVSSGYSNVGYSGALENLRENVEAEAGDWDMVGDLGELGIGNNSGVMTLRKYNTW</sequence>
<feature type="region of interest" description="Disordered" evidence="1">
    <location>
        <begin position="1"/>
        <end position="23"/>
    </location>
</feature>
<feature type="region of interest" description="Disordered" evidence="1">
    <location>
        <begin position="58"/>
        <end position="77"/>
    </location>
</feature>
<evidence type="ECO:0000313" key="2">
    <source>
        <dbReference type="EMBL" id="KAF1999841.1"/>
    </source>
</evidence>
<protein>
    <submittedName>
        <fullName evidence="2">Uncharacterized protein</fullName>
    </submittedName>
</protein>
<reference evidence="2" key="1">
    <citation type="journal article" date="2020" name="Stud. Mycol.">
        <title>101 Dothideomycetes genomes: a test case for predicting lifestyles and emergence of pathogens.</title>
        <authorList>
            <person name="Haridas S."/>
            <person name="Albert R."/>
            <person name="Binder M."/>
            <person name="Bloem J."/>
            <person name="Labutti K."/>
            <person name="Salamov A."/>
            <person name="Andreopoulos B."/>
            <person name="Baker S."/>
            <person name="Barry K."/>
            <person name="Bills G."/>
            <person name="Bluhm B."/>
            <person name="Cannon C."/>
            <person name="Castanera R."/>
            <person name="Culley D."/>
            <person name="Daum C."/>
            <person name="Ezra D."/>
            <person name="Gonzalez J."/>
            <person name="Henrissat B."/>
            <person name="Kuo A."/>
            <person name="Liang C."/>
            <person name="Lipzen A."/>
            <person name="Lutzoni F."/>
            <person name="Magnuson J."/>
            <person name="Mondo S."/>
            <person name="Nolan M."/>
            <person name="Ohm R."/>
            <person name="Pangilinan J."/>
            <person name="Park H.-J."/>
            <person name="Ramirez L."/>
            <person name="Alfaro M."/>
            <person name="Sun H."/>
            <person name="Tritt A."/>
            <person name="Yoshinaga Y."/>
            <person name="Zwiers L.-H."/>
            <person name="Turgeon B."/>
            <person name="Goodwin S."/>
            <person name="Spatafora J."/>
            <person name="Crous P."/>
            <person name="Grigoriev I."/>
        </authorList>
    </citation>
    <scope>NUCLEOTIDE SEQUENCE</scope>
    <source>
        <strain evidence="2">CBS 123094</strain>
    </source>
</reference>
<evidence type="ECO:0000256" key="1">
    <source>
        <dbReference type="SAM" id="MobiDB-lite"/>
    </source>
</evidence>
<proteinExistence type="predicted"/>
<dbReference type="AlphaFoldDB" id="A0A6A5WI71"/>
<keyword evidence="3" id="KW-1185">Reference proteome</keyword>
<gene>
    <name evidence="2" type="ORF">P154DRAFT_522933</name>
</gene>
<accession>A0A6A5WI71</accession>
<feature type="compositionally biased region" description="Basic and acidic residues" evidence="1">
    <location>
        <begin position="63"/>
        <end position="75"/>
    </location>
</feature>
<organism evidence="2 3">
    <name type="scientific">Amniculicola lignicola CBS 123094</name>
    <dbReference type="NCBI Taxonomy" id="1392246"/>
    <lineage>
        <taxon>Eukaryota</taxon>
        <taxon>Fungi</taxon>
        <taxon>Dikarya</taxon>
        <taxon>Ascomycota</taxon>
        <taxon>Pezizomycotina</taxon>
        <taxon>Dothideomycetes</taxon>
        <taxon>Pleosporomycetidae</taxon>
        <taxon>Pleosporales</taxon>
        <taxon>Amniculicolaceae</taxon>
        <taxon>Amniculicola</taxon>
    </lineage>
</organism>
<dbReference type="Proteomes" id="UP000799779">
    <property type="component" value="Unassembled WGS sequence"/>
</dbReference>